<protein>
    <recommendedName>
        <fullName evidence="8">Deacetylase sirtuin-type domain-containing protein</fullName>
    </recommendedName>
</protein>
<sequence length="328" mass="35883">MISRFSALLASTLVEPTLAFLLPHSNLTSLVSRHGSLAEKSARYSSSTGATLQSIVDSLRSGSVNQVMIVSGAGVSCSAGIPDFRTPGSGFSRDDLSIRYDNLHKFNLPYPEAIFDVDFYAKDPMPFVTLAKEIWPGVKYKPTLTHCFFSLLNKKGLLQRVYTQNIDGLEAVAGVNPDKLVECHGHFRSASCISCRSVYDAELCKTNMVEKGEAPSCSVCGGIVKPDITFFGEVMPQRFAQLIHDDCASTDLVIVLGTSLMVAPVANIPDWVPNGCTRLLVNRDVVGTFRIDNVNDVILQGDCDEGVRELCRLLGWEDELDMIFYGLK</sequence>
<evidence type="ECO:0000256" key="1">
    <source>
        <dbReference type="ARBA" id="ARBA00001947"/>
    </source>
</evidence>
<feature type="domain" description="Deacetylase sirtuin-type" evidence="8">
    <location>
        <begin position="45"/>
        <end position="317"/>
    </location>
</feature>
<feature type="binding site" evidence="6">
    <location>
        <position position="192"/>
    </location>
    <ligand>
        <name>Zn(2+)</name>
        <dbReference type="ChEBI" id="CHEBI:29105"/>
    </ligand>
</feature>
<dbReference type="InterPro" id="IPR003000">
    <property type="entry name" value="Sirtuin"/>
</dbReference>
<feature type="signal peptide" evidence="7">
    <location>
        <begin position="1"/>
        <end position="19"/>
    </location>
</feature>
<evidence type="ECO:0000256" key="5">
    <source>
        <dbReference type="ARBA" id="ARBA00023027"/>
    </source>
</evidence>
<feature type="binding site" evidence="6">
    <location>
        <position position="217"/>
    </location>
    <ligand>
        <name>Zn(2+)</name>
        <dbReference type="ChEBI" id="CHEBI:29105"/>
    </ligand>
</feature>
<dbReference type="PANTHER" id="PTHR11085">
    <property type="entry name" value="NAD-DEPENDENT PROTEIN DEACYLASE SIRTUIN-5, MITOCHONDRIAL-RELATED"/>
    <property type="match status" value="1"/>
</dbReference>
<keyword evidence="3 6" id="KW-0479">Metal-binding</keyword>
<comment type="cofactor">
    <cofactor evidence="1">
        <name>Zn(2+)</name>
        <dbReference type="ChEBI" id="CHEBI:29105"/>
    </cofactor>
</comment>
<dbReference type="AlphaFoldDB" id="A0ABD3PH69"/>
<dbReference type="InterPro" id="IPR026591">
    <property type="entry name" value="Sirtuin_cat_small_dom_sf"/>
</dbReference>
<dbReference type="SUPFAM" id="SSF52467">
    <property type="entry name" value="DHS-like NAD/FAD-binding domain"/>
    <property type="match status" value="1"/>
</dbReference>
<comment type="caution">
    <text evidence="9">The sequence shown here is derived from an EMBL/GenBank/DDBJ whole genome shotgun (WGS) entry which is preliminary data.</text>
</comment>
<feature type="active site" description="Proton acceptor" evidence="6">
    <location>
        <position position="184"/>
    </location>
</feature>
<dbReference type="PROSITE" id="PS50305">
    <property type="entry name" value="SIRTUIN"/>
    <property type="match status" value="1"/>
</dbReference>
<evidence type="ECO:0000256" key="2">
    <source>
        <dbReference type="ARBA" id="ARBA00022679"/>
    </source>
</evidence>
<name>A0ABD3PH69_9STRA</name>
<gene>
    <name evidence="9" type="ORF">ACHAWO_007568</name>
</gene>
<evidence type="ECO:0000256" key="3">
    <source>
        <dbReference type="ARBA" id="ARBA00022723"/>
    </source>
</evidence>
<dbReference type="InterPro" id="IPR029035">
    <property type="entry name" value="DHS-like_NAD/FAD-binding_dom"/>
</dbReference>
<keyword evidence="5" id="KW-0520">NAD</keyword>
<feature type="binding site" evidence="6">
    <location>
        <position position="195"/>
    </location>
    <ligand>
        <name>Zn(2+)</name>
        <dbReference type="ChEBI" id="CHEBI:29105"/>
    </ligand>
</feature>
<dbReference type="Proteomes" id="UP001530400">
    <property type="component" value="Unassembled WGS sequence"/>
</dbReference>
<dbReference type="EMBL" id="JALLPJ020000616">
    <property type="protein sequence ID" value="KAL3787299.1"/>
    <property type="molecule type" value="Genomic_DNA"/>
</dbReference>
<dbReference type="GO" id="GO:0016740">
    <property type="term" value="F:transferase activity"/>
    <property type="evidence" value="ECO:0007669"/>
    <property type="project" value="UniProtKB-KW"/>
</dbReference>
<dbReference type="InterPro" id="IPR050134">
    <property type="entry name" value="NAD-dep_sirtuin_deacylases"/>
</dbReference>
<feature type="binding site" evidence="6">
    <location>
        <position position="220"/>
    </location>
    <ligand>
        <name>Zn(2+)</name>
        <dbReference type="ChEBI" id="CHEBI:29105"/>
    </ligand>
</feature>
<keyword evidence="2" id="KW-0808">Transferase</keyword>
<evidence type="ECO:0000256" key="6">
    <source>
        <dbReference type="PROSITE-ProRule" id="PRU00236"/>
    </source>
</evidence>
<organism evidence="9 10">
    <name type="scientific">Cyclotella atomus</name>
    <dbReference type="NCBI Taxonomy" id="382360"/>
    <lineage>
        <taxon>Eukaryota</taxon>
        <taxon>Sar</taxon>
        <taxon>Stramenopiles</taxon>
        <taxon>Ochrophyta</taxon>
        <taxon>Bacillariophyta</taxon>
        <taxon>Coscinodiscophyceae</taxon>
        <taxon>Thalassiosirophycidae</taxon>
        <taxon>Stephanodiscales</taxon>
        <taxon>Stephanodiscaceae</taxon>
        <taxon>Cyclotella</taxon>
    </lineage>
</organism>
<dbReference type="GO" id="GO:0046872">
    <property type="term" value="F:metal ion binding"/>
    <property type="evidence" value="ECO:0007669"/>
    <property type="project" value="UniProtKB-KW"/>
</dbReference>
<dbReference type="Pfam" id="PF02146">
    <property type="entry name" value="SIR2"/>
    <property type="match status" value="1"/>
</dbReference>
<keyword evidence="7" id="KW-0732">Signal</keyword>
<dbReference type="Gene3D" id="3.40.50.1220">
    <property type="entry name" value="TPP-binding domain"/>
    <property type="match status" value="1"/>
</dbReference>
<evidence type="ECO:0000256" key="4">
    <source>
        <dbReference type="ARBA" id="ARBA00022833"/>
    </source>
</evidence>
<dbReference type="Gene3D" id="3.30.1600.10">
    <property type="entry name" value="SIR2/SIRT2 'Small Domain"/>
    <property type="match status" value="1"/>
</dbReference>
<evidence type="ECO:0000313" key="10">
    <source>
        <dbReference type="Proteomes" id="UP001530400"/>
    </source>
</evidence>
<accession>A0ABD3PH69</accession>
<proteinExistence type="predicted"/>
<keyword evidence="10" id="KW-1185">Reference proteome</keyword>
<feature type="chain" id="PRO_5044893325" description="Deacetylase sirtuin-type domain-containing protein" evidence="7">
    <location>
        <begin position="20"/>
        <end position="328"/>
    </location>
</feature>
<reference evidence="9 10" key="1">
    <citation type="submission" date="2024-10" db="EMBL/GenBank/DDBJ databases">
        <title>Updated reference genomes for cyclostephanoid diatoms.</title>
        <authorList>
            <person name="Roberts W.R."/>
            <person name="Alverson A.J."/>
        </authorList>
    </citation>
    <scope>NUCLEOTIDE SEQUENCE [LARGE SCALE GENOMIC DNA]</scope>
    <source>
        <strain evidence="9 10">AJA010-31</strain>
    </source>
</reference>
<evidence type="ECO:0000256" key="7">
    <source>
        <dbReference type="SAM" id="SignalP"/>
    </source>
</evidence>
<dbReference type="InterPro" id="IPR026590">
    <property type="entry name" value="Ssirtuin_cat_dom"/>
</dbReference>
<keyword evidence="4 6" id="KW-0862">Zinc</keyword>
<evidence type="ECO:0000259" key="8">
    <source>
        <dbReference type="PROSITE" id="PS50305"/>
    </source>
</evidence>
<evidence type="ECO:0000313" key="9">
    <source>
        <dbReference type="EMBL" id="KAL3787299.1"/>
    </source>
</evidence>
<dbReference type="PANTHER" id="PTHR11085:SF6">
    <property type="entry name" value="NAD-DEPENDENT PROTEIN DEACETYLASE SIRTUIN-2"/>
    <property type="match status" value="1"/>
</dbReference>